<comment type="similarity">
    <text evidence="4 14">Belongs to the phosphorylase b kinase regulatory chain family.</text>
</comment>
<organism evidence="18 19">
    <name type="scientific">Anabas testudineus</name>
    <name type="common">Climbing perch</name>
    <name type="synonym">Anthias testudineus</name>
    <dbReference type="NCBI Taxonomy" id="64144"/>
    <lineage>
        <taxon>Eukaryota</taxon>
        <taxon>Metazoa</taxon>
        <taxon>Chordata</taxon>
        <taxon>Craniata</taxon>
        <taxon>Vertebrata</taxon>
        <taxon>Euteleostomi</taxon>
        <taxon>Actinopterygii</taxon>
        <taxon>Neopterygii</taxon>
        <taxon>Teleostei</taxon>
        <taxon>Neoteleostei</taxon>
        <taxon>Acanthomorphata</taxon>
        <taxon>Anabantaria</taxon>
        <taxon>Anabantiformes</taxon>
        <taxon>Anabantoidei</taxon>
        <taxon>Anabantidae</taxon>
        <taxon>Anabas</taxon>
    </lineage>
</organism>
<evidence type="ECO:0000256" key="7">
    <source>
        <dbReference type="ARBA" id="ARBA00022600"/>
    </source>
</evidence>
<dbReference type="InterPro" id="IPR008928">
    <property type="entry name" value="6-hairpin_glycosidase_sf"/>
</dbReference>
<keyword evidence="5 14" id="KW-1003">Cell membrane</keyword>
<keyword evidence="15" id="KW-1133">Transmembrane helix</keyword>
<dbReference type="InterPro" id="IPR011613">
    <property type="entry name" value="GH15-like"/>
</dbReference>
<comment type="function">
    <text evidence="1">Phosphorylase b kinase catalyzes the phosphorylation of serine in certain substrates, including troponin I. The alpha chain may bind calmodulin.</text>
</comment>
<keyword evidence="10 14" id="KW-0119">Carbohydrate metabolism</keyword>
<dbReference type="AlphaFoldDB" id="A0A3Q1ILL7"/>
<evidence type="ECO:0000256" key="4">
    <source>
        <dbReference type="ARBA" id="ARBA00007128"/>
    </source>
</evidence>
<accession>A0A3Q1ILL7</accession>
<keyword evidence="11 13" id="KW-0449">Lipoprotein</keyword>
<evidence type="ECO:0000313" key="18">
    <source>
        <dbReference type="Ensembl" id="ENSATEP00000020144.2"/>
    </source>
</evidence>
<evidence type="ECO:0000256" key="13">
    <source>
        <dbReference type="PIRSR" id="PIRSR608734-50"/>
    </source>
</evidence>
<evidence type="ECO:0000256" key="3">
    <source>
        <dbReference type="ARBA" id="ARBA00005131"/>
    </source>
</evidence>
<keyword evidence="8 14" id="KW-0112">Calmodulin-binding</keyword>
<keyword evidence="12 13" id="KW-0636">Prenylation</keyword>
<dbReference type="InterPro" id="IPR008734">
    <property type="entry name" value="PHK_A/B_su"/>
</dbReference>
<keyword evidence="7 14" id="KW-0321">Glycogen metabolism</keyword>
<dbReference type="Ensembl" id="ENSATET00000020490.3">
    <property type="protein sequence ID" value="ENSATEP00000020144.2"/>
    <property type="gene ID" value="ENSATEG00000013707.3"/>
</dbReference>
<protein>
    <recommendedName>
        <fullName evidence="14">Phosphorylase b kinase regulatory subunit</fullName>
    </recommendedName>
</protein>
<feature type="transmembrane region" description="Helical" evidence="15">
    <location>
        <begin position="988"/>
        <end position="1011"/>
    </location>
</feature>
<dbReference type="GO" id="GO:0005516">
    <property type="term" value="F:calmodulin binding"/>
    <property type="evidence" value="ECO:0007669"/>
    <property type="project" value="UniProtKB-KW"/>
</dbReference>
<dbReference type="PANTHER" id="PTHR10749">
    <property type="entry name" value="PHOSPHORYLASE B KINASE REGULATORY SUBUNIT"/>
    <property type="match status" value="1"/>
</dbReference>
<dbReference type="GeneTree" id="ENSGT00950000183118"/>
<dbReference type="GO" id="GO:0005886">
    <property type="term" value="C:plasma membrane"/>
    <property type="evidence" value="ECO:0007669"/>
    <property type="project" value="UniProtKB-SubCell"/>
</dbReference>
<evidence type="ECO:0000256" key="14">
    <source>
        <dbReference type="RuleBase" id="RU364123"/>
    </source>
</evidence>
<reference evidence="18" key="3">
    <citation type="submission" date="2025-09" db="UniProtKB">
        <authorList>
            <consortium name="Ensembl"/>
        </authorList>
    </citation>
    <scope>IDENTIFICATION</scope>
</reference>
<keyword evidence="19" id="KW-1185">Reference proteome</keyword>
<dbReference type="Gene3D" id="1.50.10.10">
    <property type="match status" value="1"/>
</dbReference>
<evidence type="ECO:0000256" key="10">
    <source>
        <dbReference type="ARBA" id="ARBA00023277"/>
    </source>
</evidence>
<name>A0A3Q1ILL7_ANATE</name>
<dbReference type="SUPFAM" id="SSF48208">
    <property type="entry name" value="Six-hairpin glycosidases"/>
    <property type="match status" value="1"/>
</dbReference>
<dbReference type="UniPathway" id="UPA00163"/>
<evidence type="ECO:0000259" key="16">
    <source>
        <dbReference type="Pfam" id="PF00723"/>
    </source>
</evidence>
<dbReference type="Pfam" id="PF00723">
    <property type="entry name" value="Glyco_hydro_15"/>
    <property type="match status" value="1"/>
</dbReference>
<evidence type="ECO:0000256" key="1">
    <source>
        <dbReference type="ARBA" id="ARBA00002837"/>
    </source>
</evidence>
<reference evidence="18" key="1">
    <citation type="submission" date="2021-04" db="EMBL/GenBank/DDBJ databases">
        <authorList>
            <consortium name="Wellcome Sanger Institute Data Sharing"/>
        </authorList>
    </citation>
    <scope>NUCLEOTIDE SEQUENCE [LARGE SCALE GENOMIC DNA]</scope>
</reference>
<dbReference type="Pfam" id="PF19292">
    <property type="entry name" value="KPBB_C"/>
    <property type="match status" value="1"/>
</dbReference>
<feature type="domain" description="Phosphorylase b kinase regulatory subunit alpha/beta C-terminal" evidence="17">
    <location>
        <begin position="1036"/>
        <end position="1127"/>
    </location>
</feature>
<evidence type="ECO:0000256" key="11">
    <source>
        <dbReference type="ARBA" id="ARBA00023288"/>
    </source>
</evidence>
<evidence type="ECO:0000259" key="17">
    <source>
        <dbReference type="Pfam" id="PF19292"/>
    </source>
</evidence>
<comment type="pathway">
    <text evidence="3 14">Glycan biosynthesis; glycogen metabolism.</text>
</comment>
<evidence type="ECO:0000256" key="5">
    <source>
        <dbReference type="ARBA" id="ARBA00022475"/>
    </source>
</evidence>
<comment type="PTM">
    <text evidence="13">Although the final Cys may be farnesylated, the terminal tripeptide is probably not removed, and the C-terminus is not methylated.</text>
</comment>
<evidence type="ECO:0000256" key="8">
    <source>
        <dbReference type="ARBA" id="ARBA00022860"/>
    </source>
</evidence>
<dbReference type="Proteomes" id="UP000265040">
    <property type="component" value="Chromosome 18"/>
</dbReference>
<sequence length="1210" mass="135638">MRSRSNSGVKLDNYARIVQQTILKHQDPVTGLLPGSPDQPDAWVRDNVYSILSVWALSLAYRKNADRDEDKAKAYELEQSVVKLMRGILQCIMRQLDKVEKFKYSRSTSDSLHAKYNTRTCATVVGDDQWGHLQVDATSLFLLFLAQMTASGLHIVYTQDEVDVVQNLMFYIEAAYKVADYGMWERGDKTNQGITEINASSIGMAKAALEALDDLNLFGAKGGPGSVVHALADDIQHCQSILTSMLPRASISKEVEAGVLAIISYPAFAVEDISIVNMTKEEIISKLQGRYGCCRFLRDGHRTPKEDPNRLYYESAELKLFENIECEWPLFWTYLILDGIFINSPEQVQEYQEALEAILIKQKDGIRLVPELYSVPPDKVEEEYMNPHTVQRIAMGKCPLKWGQSLYVLGNLLSEGFLAPGEIDPLNRLLRKVFNGYYTSCLLVVSILAESEEIKELLLKNGIDVETVADIHPIHVQPSRVLSHIYARLGRNTRLGLTGRPYRRIGVLGTSKLYIIRNTIFSFTPQFIDHQQFYLALDNKMIVEMLRTEIAYLSSRWRMTGRPTVTFPISQTMLTEDHTNLDPAVLATLRKLQDGYYGGARIQTGKLSEFLTTSCFAHLSFLDVKGPGGIGQHDPLFFNPIFSLIYIFSLPCFSVYTSVPLSSFSEADDLAQYLDHLLAHAAPKKPKRQVKGLCRFKAVATKTKDMVTLMNKAQDLNVHSDGEVTVSSESGIPRDASGAIDYSALVQLLKDTQSLQDQADILYILFKDKGMDWDTHLHGTGSTVRSLLTDLYEKAGELKQWGLIRMISGMLRKKVEELDSACSDLLAHQKHLTVGLPPEPREKTITAPIPPDQLAAVIDEASDNNISVAILTQEIMVYLAMSIRTQPNLFSEMFRLRIGLIIQVMATELAQSLSCSGEEATESLMSLSPSELKNLLHHILSGREFGVQRSVREMDAGVSPAISIHHLGNVGATKSERAGISKLKTSRLFVFSFCASFSSSFFFFLVSPLFYSFSRYRLPSFESLDIPDSIPFAKDTRHGQWLRRRRLDGALNRVPVGFYKKVWKILQKCHGLSIEGFVLPSSTTREMTPGEIKFSVHVETVLNRVPQPEYRQLLVEAILVLTMLADVDIQNIGSIIHVEKIVHVANDMFYKDQVDLGAEERILERDPSTGVCRLLYDSAPSGRFGSMTYLTKAVAVYVQDFLPSGSCAVQ</sequence>
<dbReference type="InterPro" id="IPR012341">
    <property type="entry name" value="6hp_glycosidase-like_sf"/>
</dbReference>
<dbReference type="InterPro" id="IPR045583">
    <property type="entry name" value="KPBA/B_C"/>
</dbReference>
<keyword evidence="6" id="KW-0597">Phosphoprotein</keyword>
<evidence type="ECO:0000313" key="19">
    <source>
        <dbReference type="Proteomes" id="UP000265040"/>
    </source>
</evidence>
<dbReference type="FunFam" id="1.50.10.10:FF:000004">
    <property type="entry name" value="Phosphorylase b kinase regulatory subunit"/>
    <property type="match status" value="1"/>
</dbReference>
<keyword evidence="9 14" id="KW-0472">Membrane</keyword>
<comment type="subcellular location">
    <subcellularLocation>
        <location evidence="2 14">Cell membrane</location>
        <topology evidence="2 14">Lipid-anchor</topology>
        <orientation evidence="2 14">Cytoplasmic side</orientation>
    </subcellularLocation>
</comment>
<evidence type="ECO:0000256" key="6">
    <source>
        <dbReference type="ARBA" id="ARBA00022553"/>
    </source>
</evidence>
<evidence type="ECO:0000256" key="15">
    <source>
        <dbReference type="SAM" id="Phobius"/>
    </source>
</evidence>
<dbReference type="GO" id="GO:0005977">
    <property type="term" value="P:glycogen metabolic process"/>
    <property type="evidence" value="ECO:0007669"/>
    <property type="project" value="UniProtKB-UniPathway"/>
</dbReference>
<keyword evidence="15" id="KW-0812">Transmembrane</keyword>
<evidence type="ECO:0000256" key="9">
    <source>
        <dbReference type="ARBA" id="ARBA00023136"/>
    </source>
</evidence>
<evidence type="ECO:0000256" key="12">
    <source>
        <dbReference type="ARBA" id="ARBA00023289"/>
    </source>
</evidence>
<feature type="domain" description="GH15-like" evidence="16">
    <location>
        <begin position="8"/>
        <end position="899"/>
    </location>
</feature>
<feature type="lipid moiety-binding region" description="S-farnesyl cysteine" evidence="13">
    <location>
        <position position="1207"/>
    </location>
</feature>
<dbReference type="PANTHER" id="PTHR10749:SF4">
    <property type="entry name" value="PHOSPHORYLASE B KINASE REGULATORY SUBUNIT ALPHA, SKELETAL MUSCLE ISOFORM"/>
    <property type="match status" value="1"/>
</dbReference>
<proteinExistence type="inferred from homology"/>
<reference evidence="18" key="2">
    <citation type="submission" date="2025-08" db="UniProtKB">
        <authorList>
            <consortium name="Ensembl"/>
        </authorList>
    </citation>
    <scope>IDENTIFICATION</scope>
</reference>
<evidence type="ECO:0000256" key="2">
    <source>
        <dbReference type="ARBA" id="ARBA00004342"/>
    </source>
</evidence>
<dbReference type="GO" id="GO:0005964">
    <property type="term" value="C:phosphorylase kinase complex"/>
    <property type="evidence" value="ECO:0007669"/>
    <property type="project" value="TreeGrafter"/>
</dbReference>